<dbReference type="InterPro" id="IPR011977">
    <property type="entry name" value="Pept_M3B_clade3"/>
</dbReference>
<evidence type="ECO:0000313" key="7">
    <source>
        <dbReference type="EMBL" id="RDL05258.1"/>
    </source>
</evidence>
<name>A0A288Q716_9LACO</name>
<keyword evidence="8" id="KW-1185">Reference proteome</keyword>
<dbReference type="InterPro" id="IPR042088">
    <property type="entry name" value="OligoPept_F_C"/>
</dbReference>
<keyword evidence="4 6" id="KW-0862">Zinc</keyword>
<keyword evidence="2 6" id="KW-0479">Metal-binding</keyword>
<dbReference type="Pfam" id="PF01432">
    <property type="entry name" value="Peptidase_M3"/>
    <property type="match status" value="1"/>
</dbReference>
<keyword evidence="1 6" id="KW-0645">Protease</keyword>
<comment type="caution">
    <text evidence="7">The sequence shown here is derived from an EMBL/GenBank/DDBJ whole genome shotgun (WGS) entry which is preliminary data.</text>
</comment>
<dbReference type="Gene3D" id="1.10.1370.20">
    <property type="entry name" value="Oligoendopeptidase f, C-terminal domain"/>
    <property type="match status" value="1"/>
</dbReference>
<dbReference type="GO" id="GO:0004181">
    <property type="term" value="F:metallocarboxypeptidase activity"/>
    <property type="evidence" value="ECO:0007669"/>
    <property type="project" value="InterPro"/>
</dbReference>
<accession>A0A288Q716</accession>
<dbReference type="AlphaFoldDB" id="A0A288Q716"/>
<evidence type="ECO:0000256" key="6">
    <source>
        <dbReference type="RuleBase" id="RU003435"/>
    </source>
</evidence>
<comment type="similarity">
    <text evidence="6">Belongs to the peptidase M3 family.</text>
</comment>
<keyword evidence="5 6" id="KW-0482">Metalloprotease</keyword>
<comment type="cofactor">
    <cofactor evidence="6">
        <name>Zn(2+)</name>
        <dbReference type="ChEBI" id="CHEBI:29105"/>
    </cofactor>
    <text evidence="6">Binds 1 zinc ion.</text>
</comment>
<keyword evidence="3 6" id="KW-0378">Hydrolase</keyword>
<dbReference type="CDD" id="cd09607">
    <property type="entry name" value="M3B_PepF"/>
    <property type="match status" value="1"/>
</dbReference>
<dbReference type="PANTHER" id="PTHR34217:SF1">
    <property type="entry name" value="CARBOXYPEPTIDASE 1"/>
    <property type="match status" value="1"/>
</dbReference>
<dbReference type="InterPro" id="IPR001567">
    <property type="entry name" value="Pept_M3A_M3B_dom"/>
</dbReference>
<dbReference type="PANTHER" id="PTHR34217">
    <property type="entry name" value="METAL-DEPENDENT CARBOXYPEPTIDASE"/>
    <property type="match status" value="1"/>
</dbReference>
<dbReference type="KEGG" id="wso:WSWS_01401"/>
<organism evidence="7 8">
    <name type="scientific">Weissella soli</name>
    <dbReference type="NCBI Taxonomy" id="155866"/>
    <lineage>
        <taxon>Bacteria</taxon>
        <taxon>Bacillati</taxon>
        <taxon>Bacillota</taxon>
        <taxon>Bacilli</taxon>
        <taxon>Lactobacillales</taxon>
        <taxon>Lactobacillaceae</taxon>
        <taxon>Weissella</taxon>
    </lineage>
</organism>
<dbReference type="GO" id="GO:0046872">
    <property type="term" value="F:metal ion binding"/>
    <property type="evidence" value="ECO:0007669"/>
    <property type="project" value="UniProtKB-UniRule"/>
</dbReference>
<evidence type="ECO:0000256" key="5">
    <source>
        <dbReference type="ARBA" id="ARBA00023049"/>
    </source>
</evidence>
<dbReference type="SUPFAM" id="SSF55486">
    <property type="entry name" value="Metalloproteases ('zincins'), catalytic domain"/>
    <property type="match status" value="1"/>
</dbReference>
<dbReference type="NCBIfam" id="TIGR02290">
    <property type="entry name" value="M3_fam_3"/>
    <property type="match status" value="1"/>
</dbReference>
<dbReference type="GeneID" id="94546586"/>
<dbReference type="EMBL" id="QRAS01000003">
    <property type="protein sequence ID" value="RDL05258.1"/>
    <property type="molecule type" value="Genomic_DNA"/>
</dbReference>
<evidence type="ECO:0000256" key="1">
    <source>
        <dbReference type="ARBA" id="ARBA00022670"/>
    </source>
</evidence>
<protein>
    <submittedName>
        <fullName evidence="7">PepF/M3 family oligoendopeptidase</fullName>
    </submittedName>
</protein>
<evidence type="ECO:0000313" key="8">
    <source>
        <dbReference type="Proteomes" id="UP000254912"/>
    </source>
</evidence>
<dbReference type="RefSeq" id="WP_070230582.1">
    <property type="nucleotide sequence ID" value="NZ_BJYO01000005.1"/>
</dbReference>
<dbReference type="GO" id="GO:0004222">
    <property type="term" value="F:metalloendopeptidase activity"/>
    <property type="evidence" value="ECO:0007669"/>
    <property type="project" value="InterPro"/>
</dbReference>
<dbReference type="Proteomes" id="UP000254912">
    <property type="component" value="Unassembled WGS sequence"/>
</dbReference>
<gene>
    <name evidence="7" type="ORF">DFP99_1207</name>
</gene>
<dbReference type="Gene3D" id="1.20.140.70">
    <property type="entry name" value="Oligopeptidase f, N-terminal domain"/>
    <property type="match status" value="1"/>
</dbReference>
<evidence type="ECO:0000256" key="3">
    <source>
        <dbReference type="ARBA" id="ARBA00022801"/>
    </source>
</evidence>
<dbReference type="InterPro" id="IPR001333">
    <property type="entry name" value="Peptidase_M32_Taq"/>
</dbReference>
<dbReference type="InterPro" id="IPR013647">
    <property type="entry name" value="OligopepF_N_dom"/>
</dbReference>
<reference evidence="7 8" key="1">
    <citation type="submission" date="2018-07" db="EMBL/GenBank/DDBJ databases">
        <title>Genomic Encyclopedia of Type Strains, Phase III (KMG-III): the genomes of soil and plant-associated and newly described type strains.</title>
        <authorList>
            <person name="Whitman W."/>
        </authorList>
    </citation>
    <scope>NUCLEOTIDE SEQUENCE [LARGE SCALE GENOMIC DNA]</scope>
    <source>
        <strain evidence="7 8">CECT 7031</strain>
    </source>
</reference>
<sequence>MTYSLNWNLDSIYPGGIESPELAAKLDLLVTQIADFATAVAAYEKDAPVYRGLVKLVNDAQVIDAGLRTAGLFVNALYAADFTNGVYRPYLSRIEQLFVDFQAPADVFAKKLVTFTDEEFEEALKVPELAVVAFTLRENRQAAERLLDDTTESLLNNLRLDGLKGWSAHYDTIAGSLTMPFTNEKGEVKEISAGQALNNLDGYPDAQVRAELMAGYEKMWGGADKLTADTLNHLAGARLTEQAAHGYKDHLEQPLEINHMSRETLDTMWSVVDANKEMFKPYFERKAQLLGLDGIGWQDQVAPITSLGDYEPAELTYDDAAKFIIENFGKYSPKMAAFAKSAFEKQWIEAEDRPGKQPGGWMESVPDVKESRIFLTFTGSVNDAATVAHELGHGFHTSVLQDLPQWRDQYAMNVAETASTFAEMLIADANVQAAKSDAEKVVLLDAKMTNPIAMFLNIHARFEFEDAFYKERKQGYVPAERLNELMDAAQKDAFADILTVRHPHFWSSKLHFYIDDVPFYNFPYTFGYLFSTSIYAWAQTQDNFEEAYIALLRDTANMTTEELALKHLGADLTKPDFWQAAADLVKQDIDEFLTLSAQFV</sequence>
<evidence type="ECO:0000256" key="2">
    <source>
        <dbReference type="ARBA" id="ARBA00022723"/>
    </source>
</evidence>
<proteinExistence type="inferred from homology"/>
<dbReference type="Pfam" id="PF08439">
    <property type="entry name" value="Peptidase_M3_N"/>
    <property type="match status" value="1"/>
</dbReference>
<dbReference type="GO" id="GO:0006508">
    <property type="term" value="P:proteolysis"/>
    <property type="evidence" value="ECO:0007669"/>
    <property type="project" value="UniProtKB-KW"/>
</dbReference>
<dbReference type="InterPro" id="IPR034006">
    <property type="entry name" value="M3B_PepF_2"/>
</dbReference>
<evidence type="ECO:0000256" key="4">
    <source>
        <dbReference type="ARBA" id="ARBA00022833"/>
    </source>
</evidence>